<reference evidence="2 3" key="1">
    <citation type="submission" date="2020-08" db="EMBL/GenBank/DDBJ databases">
        <title>Sequencing the genomes of 1000 actinobacteria strains.</title>
        <authorList>
            <person name="Klenk H.-P."/>
        </authorList>
    </citation>
    <scope>NUCLEOTIDE SEQUENCE [LARGE SCALE GENOMIC DNA]</scope>
    <source>
        <strain evidence="2 3">DSM 102122</strain>
    </source>
</reference>
<sequence length="116" mass="11782">MEVSARLWSPPADTAMTSLSPEIVTGAANGSPSHDLTVPSDATTRASPSRAARRSDGVGLGTVGAAPATCEPLAIRAAAAITAIIAVAPRAAEGAFDMDPLPWDLSPTTGRQECER</sequence>
<feature type="region of interest" description="Disordered" evidence="1">
    <location>
        <begin position="24"/>
        <end position="60"/>
    </location>
</feature>
<feature type="region of interest" description="Disordered" evidence="1">
    <location>
        <begin position="96"/>
        <end position="116"/>
    </location>
</feature>
<dbReference type="EMBL" id="JACHMM010000001">
    <property type="protein sequence ID" value="MBB5787409.1"/>
    <property type="molecule type" value="Genomic_DNA"/>
</dbReference>
<comment type="caution">
    <text evidence="2">The sequence shown here is derived from an EMBL/GenBank/DDBJ whole genome shotgun (WGS) entry which is preliminary data.</text>
</comment>
<evidence type="ECO:0000256" key="1">
    <source>
        <dbReference type="SAM" id="MobiDB-lite"/>
    </source>
</evidence>
<feature type="compositionally biased region" description="Low complexity" evidence="1">
    <location>
        <begin position="40"/>
        <end position="50"/>
    </location>
</feature>
<keyword evidence="3" id="KW-1185">Reference proteome</keyword>
<gene>
    <name evidence="2" type="ORF">HD601_001984</name>
</gene>
<proteinExistence type="predicted"/>
<dbReference type="Proteomes" id="UP000542813">
    <property type="component" value="Unassembled WGS sequence"/>
</dbReference>
<protein>
    <submittedName>
        <fullName evidence="2">Uncharacterized protein</fullName>
    </submittedName>
</protein>
<accession>A0A7W9LKU1</accession>
<feature type="compositionally biased region" description="Polar residues" evidence="1">
    <location>
        <begin position="106"/>
        <end position="116"/>
    </location>
</feature>
<organism evidence="2 3">
    <name type="scientific">Jiangella mangrovi</name>
    <dbReference type="NCBI Taxonomy" id="1524084"/>
    <lineage>
        <taxon>Bacteria</taxon>
        <taxon>Bacillati</taxon>
        <taxon>Actinomycetota</taxon>
        <taxon>Actinomycetes</taxon>
        <taxon>Jiangellales</taxon>
        <taxon>Jiangellaceae</taxon>
        <taxon>Jiangella</taxon>
    </lineage>
</organism>
<evidence type="ECO:0000313" key="2">
    <source>
        <dbReference type="EMBL" id="MBB5787409.1"/>
    </source>
</evidence>
<dbReference type="AlphaFoldDB" id="A0A7W9LKU1"/>
<name>A0A7W9LKU1_9ACTN</name>
<evidence type="ECO:0000313" key="3">
    <source>
        <dbReference type="Proteomes" id="UP000542813"/>
    </source>
</evidence>